<evidence type="ECO:0000313" key="2">
    <source>
        <dbReference type="EMBL" id="EMC25100.1"/>
    </source>
</evidence>
<proteinExistence type="predicted"/>
<dbReference type="EMBL" id="AHSR01000009">
    <property type="protein sequence ID" value="EMC25100.1"/>
    <property type="molecule type" value="Genomic_DNA"/>
</dbReference>
<feature type="transmembrane region" description="Helical" evidence="1">
    <location>
        <begin position="12"/>
        <end position="31"/>
    </location>
</feature>
<keyword evidence="1" id="KW-0812">Transmembrane</keyword>
<comment type="caution">
    <text evidence="2">The sequence shown here is derived from an EMBL/GenBank/DDBJ whole genome shotgun (WGS) entry which is preliminary data.</text>
</comment>
<reference evidence="2 3" key="1">
    <citation type="journal article" date="2013" name="Mol. Biol. Evol.">
        <title>Evolutionary and population genomics of the cavity causing bacteria Streptococcus mutans.</title>
        <authorList>
            <person name="Cornejo O.E."/>
            <person name="Lefebure T."/>
            <person name="Pavinski Bitar P.D."/>
            <person name="Lang P."/>
            <person name="Richards V.P."/>
            <person name="Eilertson K."/>
            <person name="Do T."/>
            <person name="Beighton D."/>
            <person name="Zeng L."/>
            <person name="Ahn S.J."/>
            <person name="Burne R.A."/>
            <person name="Siepel A."/>
            <person name="Bustamante C.D."/>
            <person name="Stanhope M.J."/>
        </authorList>
    </citation>
    <scope>NUCLEOTIDE SEQUENCE [LARGE SCALE GENOMIC DNA]</scope>
    <source>
        <strain evidence="2 3">SM6</strain>
    </source>
</reference>
<accession>A0A829BT00</accession>
<evidence type="ECO:0000313" key="3">
    <source>
        <dbReference type="Proteomes" id="UP000011676"/>
    </source>
</evidence>
<dbReference type="Proteomes" id="UP000011676">
    <property type="component" value="Unassembled WGS sequence"/>
</dbReference>
<keyword evidence="1" id="KW-0472">Membrane</keyword>
<name>A0A829BT00_STRMG</name>
<gene>
    <name evidence="2" type="ORF">SMU82_02761</name>
</gene>
<organism evidence="2 3">
    <name type="scientific">Streptococcus mutans SM6</name>
    <dbReference type="NCBI Taxonomy" id="857119"/>
    <lineage>
        <taxon>Bacteria</taxon>
        <taxon>Bacillati</taxon>
        <taxon>Bacillota</taxon>
        <taxon>Bacilli</taxon>
        <taxon>Lactobacillales</taxon>
        <taxon>Streptococcaceae</taxon>
        <taxon>Streptococcus</taxon>
    </lineage>
</organism>
<sequence length="64" mass="7756">MKFLTLFNMRKIILVGSFNGTAHFIILNYCWKAILYRYEYAYDNWLPRWFLKKTGINLLGMKLC</sequence>
<protein>
    <submittedName>
        <fullName evidence="2">Uncharacterized protein</fullName>
    </submittedName>
</protein>
<dbReference type="AlphaFoldDB" id="A0A829BT00"/>
<evidence type="ECO:0000256" key="1">
    <source>
        <dbReference type="SAM" id="Phobius"/>
    </source>
</evidence>
<keyword evidence="1" id="KW-1133">Transmembrane helix</keyword>